<dbReference type="Proteomes" id="UP000515156">
    <property type="component" value="Chromosome 4"/>
</dbReference>
<evidence type="ECO:0000259" key="5">
    <source>
        <dbReference type="PROSITE" id="PS50125"/>
    </source>
</evidence>
<dbReference type="GeneID" id="115469679"/>
<evidence type="ECO:0000256" key="4">
    <source>
        <dbReference type="SAM" id="MobiDB-lite"/>
    </source>
</evidence>
<evidence type="ECO:0000313" key="7">
    <source>
        <dbReference type="RefSeq" id="XP_030058327.1"/>
    </source>
</evidence>
<dbReference type="GO" id="GO:0005524">
    <property type="term" value="F:ATP binding"/>
    <property type="evidence" value="ECO:0007669"/>
    <property type="project" value="UniProtKB-KW"/>
</dbReference>
<dbReference type="CDD" id="cd07302">
    <property type="entry name" value="CHD"/>
    <property type="match status" value="2"/>
</dbReference>
<dbReference type="GO" id="GO:0009190">
    <property type="term" value="P:cyclic nucleotide biosynthetic process"/>
    <property type="evidence" value="ECO:0007669"/>
    <property type="project" value="InterPro"/>
</dbReference>
<keyword evidence="3" id="KW-0456">Lyase</keyword>
<dbReference type="InterPro" id="IPR001054">
    <property type="entry name" value="A/G_cyclase"/>
</dbReference>
<sequence length="1210" mass="136664">MLQGNPHAALQETPAEMSLPLLKSHSSDLIQEVPLLKSHSSDLIQEVAAHVPDLVVYGSLSNKTPYEEKCNGVLLYADISGFNELVEFMISTCLKRYGADQLTRTLNKYISEIVNRDSLLALWKVKRNQLSDVITLAVACAMNIQLYCGVWDTKVGVKLQIKIGISGGWLSKVLIGGSGKEYCLVLGRAVDEGRLAAGLAEYNVVILSPNAWELCDRDNILINKIENERAVKLRGIKKKSDFDLNVHIEQYSSHLPHEGYADALFRQASGLSANPELEVALRKYVMDIVLQKIDDGQPLEHLSEIRPVAVLLLNLQAKDNLKITELCRAIQDVCCGITELLQNYQGKINKVFMFNKGYTFLCVFGLPGDKHDDECAHALQCAFQMHIFCTKELLDIDMASISVTSGPVFFGVIGHPFRHDYTVIGRKVSLAASMTMHYPGLVSCDEDTYRNCKMPPYFFSELPSKVMKGVEKPGTIYEYLGNEKKTHSQDHFLQKKQQRQKFYLQVQQQMIGKSYLTIERNQNYPLLGREKEIKVFTKALNHFLNCEASLQLYCHRAVIYEGASGYGKSKILAEISYLAQKPVYKVVAFELVKMNREQPLYTLQTLMARLMQIDVCDDCIERKNILQQKFTEPENQEFFCLLNSFFQVKFPLSRTVSLMDPETRSKEGEKFLIKLLQQINTLNKYAPMKLEQKFKANDQCQKEESEVEKTSTKIGIRSTSLLASGAALDTGDTFSIMGIILYRSPMEMVKFIPFSLETENDSRAETLDIIQFDAHPLPKEAMTVPVDRILKQAMEKEALLCIIDQAHYIDMDSWNFLSEIFDILPVFLVMALSPFPPAQPMCTSAMKLMKNEKTFYVYLNELKPSVISELACQILGVISIPIELEILLIERSYGIPYYCKELLKTLAVNKIIELYPVEKEVEMEVFLSSQKPLKSSSTSKLCKRHAKSHKSLMKREPRKSRKVTPVATESVEEAGSYSCHLRKDANLQNIPLPLTLRGIALSQLDQMSPEEQLVVKCAAVIGQTFTIKLLYHIFPDDSERKLAPTLMSLVKMQMIECASRRKALSTLTAAQPDPIRSKICFCAFTASEEQEAEVDSVEESEKTWPCKVMHFCNPLLQEIACELWTGKNLKALEATLHLKCASILENYAHKCNSCGGDDFIFGHNLVVDMLPTGSDFSIWDLEDIISENASMWSTETAVQMIQPAEKGKTV</sequence>
<dbReference type="OrthoDB" id="194468at2759"/>
<keyword evidence="6" id="KW-1185">Reference proteome</keyword>
<dbReference type="RefSeq" id="XP_030058327.1">
    <property type="nucleotide sequence ID" value="XM_030202467.1"/>
</dbReference>
<feature type="region of interest" description="Disordered" evidence="4">
    <location>
        <begin position="948"/>
        <end position="967"/>
    </location>
</feature>
<keyword evidence="1" id="KW-0547">Nucleotide-binding</keyword>
<dbReference type="Pfam" id="PF00211">
    <property type="entry name" value="Guanylate_cyc"/>
    <property type="match status" value="1"/>
</dbReference>
<dbReference type="GO" id="GO:0005737">
    <property type="term" value="C:cytoplasm"/>
    <property type="evidence" value="ECO:0007669"/>
    <property type="project" value="TreeGrafter"/>
</dbReference>
<evidence type="ECO:0000256" key="3">
    <source>
        <dbReference type="ARBA" id="ARBA00023239"/>
    </source>
</evidence>
<dbReference type="PROSITE" id="PS50125">
    <property type="entry name" value="GUANYLATE_CYCLASE_2"/>
    <property type="match status" value="1"/>
</dbReference>
<evidence type="ECO:0000256" key="2">
    <source>
        <dbReference type="ARBA" id="ARBA00022840"/>
    </source>
</evidence>
<organism evidence="6 7">
    <name type="scientific">Microcaecilia unicolor</name>
    <dbReference type="NCBI Taxonomy" id="1415580"/>
    <lineage>
        <taxon>Eukaryota</taxon>
        <taxon>Metazoa</taxon>
        <taxon>Chordata</taxon>
        <taxon>Craniata</taxon>
        <taxon>Vertebrata</taxon>
        <taxon>Euteleostomi</taxon>
        <taxon>Amphibia</taxon>
        <taxon>Gymnophiona</taxon>
        <taxon>Siphonopidae</taxon>
        <taxon>Microcaecilia</taxon>
    </lineage>
</organism>
<dbReference type="FunFam" id="3.30.70.1230:FF:000021">
    <property type="entry name" value="Adenylate cyclase type 10"/>
    <property type="match status" value="1"/>
</dbReference>
<dbReference type="PANTHER" id="PTHR16305">
    <property type="entry name" value="TESTICULAR SOLUBLE ADENYLYL CYCLASE"/>
    <property type="match status" value="1"/>
</dbReference>
<dbReference type="SUPFAM" id="SSF55073">
    <property type="entry name" value="Nucleotide cyclase"/>
    <property type="match status" value="2"/>
</dbReference>
<dbReference type="PANTHER" id="PTHR16305:SF28">
    <property type="entry name" value="GUANYLATE CYCLASE DOMAIN-CONTAINING PROTEIN"/>
    <property type="match status" value="1"/>
</dbReference>
<dbReference type="SUPFAM" id="SSF52540">
    <property type="entry name" value="P-loop containing nucleoside triphosphate hydrolases"/>
    <property type="match status" value="1"/>
</dbReference>
<evidence type="ECO:0000313" key="6">
    <source>
        <dbReference type="Proteomes" id="UP000515156"/>
    </source>
</evidence>
<keyword evidence="2" id="KW-0067">ATP-binding</keyword>
<dbReference type="FunCoup" id="A0A6P7XSC9">
    <property type="interactions" value="456"/>
</dbReference>
<evidence type="ECO:0000256" key="1">
    <source>
        <dbReference type="ARBA" id="ARBA00022741"/>
    </source>
</evidence>
<dbReference type="GO" id="GO:0035556">
    <property type="term" value="P:intracellular signal transduction"/>
    <property type="evidence" value="ECO:0007669"/>
    <property type="project" value="InterPro"/>
</dbReference>
<dbReference type="FunFam" id="3.30.70.1230:FF:000017">
    <property type="entry name" value="Adenylate cyclase type 10"/>
    <property type="match status" value="1"/>
</dbReference>
<feature type="domain" description="Guanylate cyclase" evidence="5">
    <location>
        <begin position="357"/>
        <end position="435"/>
    </location>
</feature>
<accession>A0A6P7XSC9</accession>
<dbReference type="GO" id="GO:0004016">
    <property type="term" value="F:adenylate cyclase activity"/>
    <property type="evidence" value="ECO:0007669"/>
    <property type="project" value="TreeGrafter"/>
</dbReference>
<dbReference type="AlphaFoldDB" id="A0A6P7XSC9"/>
<name>A0A6P7XSC9_9AMPH</name>
<feature type="compositionally biased region" description="Basic residues" evidence="4">
    <location>
        <begin position="948"/>
        <end position="962"/>
    </location>
</feature>
<protein>
    <submittedName>
        <fullName evidence="7">Adenylate cyclase type 10-like</fullName>
    </submittedName>
</protein>
<proteinExistence type="predicted"/>
<dbReference type="InterPro" id="IPR029787">
    <property type="entry name" value="Nucleotide_cyclase"/>
</dbReference>
<dbReference type="KEGG" id="muo:115469679"/>
<dbReference type="InParanoid" id="A0A6P7XSC9"/>
<dbReference type="Gene3D" id="3.30.70.1230">
    <property type="entry name" value="Nucleotide cyclase"/>
    <property type="match status" value="2"/>
</dbReference>
<reference evidence="7" key="1">
    <citation type="submission" date="2025-08" db="UniProtKB">
        <authorList>
            <consortium name="RefSeq"/>
        </authorList>
    </citation>
    <scope>IDENTIFICATION</scope>
</reference>
<gene>
    <name evidence="7" type="primary">LOC115469679</name>
</gene>
<dbReference type="InterPro" id="IPR027417">
    <property type="entry name" value="P-loop_NTPase"/>
</dbReference>